<dbReference type="InterPro" id="IPR000182">
    <property type="entry name" value="GNAT_dom"/>
</dbReference>
<dbReference type="EMBL" id="JACHFY010000012">
    <property type="protein sequence ID" value="MBB5254225.1"/>
    <property type="molecule type" value="Genomic_DNA"/>
</dbReference>
<accession>A0A650CGB9</accession>
<dbReference type="InterPro" id="IPR016181">
    <property type="entry name" value="Acyl_CoA_acyltransferase"/>
</dbReference>
<dbReference type="Gene3D" id="3.40.630.30">
    <property type="match status" value="1"/>
</dbReference>
<dbReference type="InterPro" id="IPR052729">
    <property type="entry name" value="Acyl/Acetyltrans_Enzymes"/>
</dbReference>
<dbReference type="CDD" id="cd04301">
    <property type="entry name" value="NAT_SF"/>
    <property type="match status" value="1"/>
</dbReference>
<reference evidence="3 4" key="1">
    <citation type="submission" date="2019-10" db="EMBL/GenBank/DDBJ databases">
        <title>Genome Sequences from Six Type Strain Members of the Archaeal Family Sulfolobaceae: Acidianus ambivalens, Acidianus infernus, Metallosphaera prunae, Stygiolobus azoricus, Sulfolobus metallicus, and Sulfurisphaera ohwakuensis.</title>
        <authorList>
            <person name="Counts J.A."/>
            <person name="Kelly R.M."/>
        </authorList>
    </citation>
    <scope>NUCLEOTIDE SEQUENCE [LARGE SCALE GENOMIC DNA]</scope>
    <source>
        <strain evidence="3 4">TA-1</strain>
    </source>
</reference>
<evidence type="ECO:0000313" key="2">
    <source>
        <dbReference type="EMBL" id="MBB5254225.1"/>
    </source>
</evidence>
<dbReference type="Gene3D" id="3.40.630.90">
    <property type="match status" value="1"/>
</dbReference>
<proteinExistence type="predicted"/>
<dbReference type="GeneID" id="42800815"/>
<dbReference type="InterPro" id="IPR041496">
    <property type="entry name" value="YitH/HolE_GNAT"/>
</dbReference>
<reference evidence="2 5" key="2">
    <citation type="submission" date="2020-08" db="EMBL/GenBank/DDBJ databases">
        <title>Genomic Encyclopedia of Type Strains, Phase IV (KMG-IV): sequencing the most valuable type-strain genomes for metagenomic binning, comparative biology and taxonomic classification.</title>
        <authorList>
            <person name="Goeker M."/>
        </authorList>
    </citation>
    <scope>NUCLEOTIDE SEQUENCE [LARGE SCALE GENOMIC DNA]</scope>
    <source>
        <strain evidence="2 5">DSM 12421</strain>
    </source>
</reference>
<dbReference type="KEGG" id="soh:D1869_06175"/>
<protein>
    <submittedName>
        <fullName evidence="3">GNAT family N-acetyltransferase</fullName>
    </submittedName>
    <submittedName>
        <fullName evidence="2">GNAT superfamily N-acetyltransferase</fullName>
    </submittedName>
</protein>
<keyword evidence="4" id="KW-1185">Reference proteome</keyword>
<dbReference type="PANTHER" id="PTHR47237">
    <property type="entry name" value="SLL0310 PROTEIN"/>
    <property type="match status" value="1"/>
</dbReference>
<evidence type="ECO:0000313" key="3">
    <source>
        <dbReference type="EMBL" id="QGR16819.1"/>
    </source>
</evidence>
<dbReference type="OrthoDB" id="43754at2157"/>
<dbReference type="PANTHER" id="PTHR47237:SF2">
    <property type="entry name" value="BLL4206 PROTEIN"/>
    <property type="match status" value="1"/>
</dbReference>
<dbReference type="Pfam" id="PF13527">
    <property type="entry name" value="Acetyltransf_9"/>
    <property type="match status" value="1"/>
</dbReference>
<dbReference type="Proteomes" id="UP000582213">
    <property type="component" value="Unassembled WGS sequence"/>
</dbReference>
<name>A0A650CGB9_SULOH</name>
<feature type="domain" description="N-acetyltransferase" evidence="1">
    <location>
        <begin position="1"/>
        <end position="150"/>
    </location>
</feature>
<dbReference type="RefSeq" id="WP_156014373.1">
    <property type="nucleotide sequence ID" value="NZ_CP045484.1"/>
</dbReference>
<gene>
    <name evidence="3" type="ORF">D1869_06175</name>
    <name evidence="2" type="ORF">HNQ62_001998</name>
</gene>
<dbReference type="PROSITE" id="PS51186">
    <property type="entry name" value="GNAT"/>
    <property type="match status" value="1"/>
</dbReference>
<dbReference type="SUPFAM" id="SSF55729">
    <property type="entry name" value="Acyl-CoA N-acyltransferases (Nat)"/>
    <property type="match status" value="1"/>
</dbReference>
<dbReference type="AlphaFoldDB" id="A0A650CGB9"/>
<dbReference type="Pfam" id="PF18014">
    <property type="entry name" value="Acetyltransf_18"/>
    <property type="match status" value="1"/>
</dbReference>
<dbReference type="EMBL" id="CP045484">
    <property type="protein sequence ID" value="QGR16819.1"/>
    <property type="molecule type" value="Genomic_DNA"/>
</dbReference>
<evidence type="ECO:0000313" key="4">
    <source>
        <dbReference type="Proteomes" id="UP000427373"/>
    </source>
</evidence>
<dbReference type="GO" id="GO:0016747">
    <property type="term" value="F:acyltransferase activity, transferring groups other than amino-acyl groups"/>
    <property type="evidence" value="ECO:0007669"/>
    <property type="project" value="InterPro"/>
</dbReference>
<evidence type="ECO:0000259" key="1">
    <source>
        <dbReference type="PROSITE" id="PS51186"/>
    </source>
</evidence>
<keyword evidence="3" id="KW-0808">Transferase</keyword>
<evidence type="ECO:0000313" key="5">
    <source>
        <dbReference type="Proteomes" id="UP000582213"/>
    </source>
</evidence>
<sequence length="254" mass="28984">MIIREATYSDIQEMSAVWGESMGSSNVEANKEIFSIFLDLGKCIVVEEGERIISTACYIPYYNLSWIGNVGVKPEYQRKGIGRKIMIELLNDIKTRSIRLDATNAGYKLYRDLGFEEEYKTVVYDISQVRGEGKAKITEKLEDWMLKLDKMAFGDDRSKLLSRIKGKIVYNEGGFGIVYRNVIGPLIAVNELSAEELIRYAVSNLGVRLIITVNEEFIKSLGGEKVYECVRMRKGDKINEDKELIYGIFRYSFG</sequence>
<dbReference type="Proteomes" id="UP000427373">
    <property type="component" value="Chromosome"/>
</dbReference>
<organism evidence="3 4">
    <name type="scientific">Sulfurisphaera ohwakuensis</name>
    <dbReference type="NCBI Taxonomy" id="69656"/>
    <lineage>
        <taxon>Archaea</taxon>
        <taxon>Thermoproteota</taxon>
        <taxon>Thermoprotei</taxon>
        <taxon>Sulfolobales</taxon>
        <taxon>Sulfolobaceae</taxon>
        <taxon>Sulfurisphaera</taxon>
    </lineage>
</organism>